<dbReference type="RefSeq" id="WP_310879793.1">
    <property type="nucleotide sequence ID" value="NZ_CP121646.1"/>
</dbReference>
<proteinExistence type="predicted"/>
<dbReference type="EMBL" id="CP121646">
    <property type="protein sequence ID" value="WFU62780.1"/>
    <property type="molecule type" value="Genomic_DNA"/>
</dbReference>
<sequence length="95" mass="9459">MRISSSNAAGHLDSDLHATGGGKKGSRAPGEHDDHGQSPGAGVPANGGTSGPDADSQAAAMQQAFNVALGAAAMQFVSSEMGRFDDAMAETEQDS</sequence>
<keyword evidence="3" id="KW-1185">Reference proteome</keyword>
<protein>
    <recommendedName>
        <fullName evidence="4">Nodulation protein NopC</fullName>
    </recommendedName>
</protein>
<organism evidence="2 3">
    <name type="scientific">Bradyrhizobium brasilense</name>
    <dbReference type="NCBI Taxonomy" id="1419277"/>
    <lineage>
        <taxon>Bacteria</taxon>
        <taxon>Pseudomonadati</taxon>
        <taxon>Pseudomonadota</taxon>
        <taxon>Alphaproteobacteria</taxon>
        <taxon>Hyphomicrobiales</taxon>
        <taxon>Nitrobacteraceae</taxon>
        <taxon>Bradyrhizobium</taxon>
    </lineage>
</organism>
<name>A0ABY8JB37_9BRAD</name>
<accession>A0ABY8JB37</accession>
<evidence type="ECO:0008006" key="4">
    <source>
        <dbReference type="Google" id="ProtNLM"/>
    </source>
</evidence>
<reference evidence="2 3" key="1">
    <citation type="submission" date="2023-04" db="EMBL/GenBank/DDBJ databases">
        <title>Australian commercial rhizobial inoculants.</title>
        <authorList>
            <person name="Kohlmeier M.G."/>
            <person name="O'Hara G.W."/>
            <person name="Colombi E."/>
            <person name="Ramsay J.P."/>
            <person name="Terpolilli J."/>
        </authorList>
    </citation>
    <scope>NUCLEOTIDE SEQUENCE [LARGE SCALE GENOMIC DNA]</scope>
    <source>
        <strain evidence="2 3">CB627</strain>
    </source>
</reference>
<evidence type="ECO:0000313" key="2">
    <source>
        <dbReference type="EMBL" id="WFU62780.1"/>
    </source>
</evidence>
<evidence type="ECO:0000313" key="3">
    <source>
        <dbReference type="Proteomes" id="UP001221546"/>
    </source>
</evidence>
<feature type="region of interest" description="Disordered" evidence="1">
    <location>
        <begin position="1"/>
        <end position="59"/>
    </location>
</feature>
<evidence type="ECO:0000256" key="1">
    <source>
        <dbReference type="SAM" id="MobiDB-lite"/>
    </source>
</evidence>
<dbReference type="Proteomes" id="UP001221546">
    <property type="component" value="Chromosome"/>
</dbReference>
<gene>
    <name evidence="2" type="ORF">QA636_35960</name>
</gene>